<proteinExistence type="predicted"/>
<dbReference type="EMBL" id="JAJSOF020000023">
    <property type="protein sequence ID" value="KAJ4436272.1"/>
    <property type="molecule type" value="Genomic_DNA"/>
</dbReference>
<comment type="caution">
    <text evidence="2">The sequence shown here is derived from an EMBL/GenBank/DDBJ whole genome shotgun (WGS) entry which is preliminary data.</text>
</comment>
<keyword evidence="3" id="KW-1185">Reference proteome</keyword>
<gene>
    <name evidence="2" type="ORF">ANN_18903</name>
</gene>
<evidence type="ECO:0000256" key="1">
    <source>
        <dbReference type="SAM" id="MobiDB-lite"/>
    </source>
</evidence>
<sequence>MSPESNTESYLAFAHIGLRENPGKSLNQGNLESVGRPTDPKLPYATNVTKVRRYANRSIIVQKMLQTTRNTEFVPVTRNEHILANRIENRTCSAFRT</sequence>
<feature type="region of interest" description="Disordered" evidence="1">
    <location>
        <begin position="22"/>
        <end position="43"/>
    </location>
</feature>
<reference evidence="2 3" key="1">
    <citation type="journal article" date="2022" name="Allergy">
        <title>Genome assembly and annotation of Periplaneta americana reveal a comprehensive cockroach allergen profile.</title>
        <authorList>
            <person name="Wang L."/>
            <person name="Xiong Q."/>
            <person name="Saelim N."/>
            <person name="Wang L."/>
            <person name="Nong W."/>
            <person name="Wan A.T."/>
            <person name="Shi M."/>
            <person name="Liu X."/>
            <person name="Cao Q."/>
            <person name="Hui J.H.L."/>
            <person name="Sookrung N."/>
            <person name="Leung T.F."/>
            <person name="Tungtrongchitr A."/>
            <person name="Tsui S.K.W."/>
        </authorList>
    </citation>
    <scope>NUCLEOTIDE SEQUENCE [LARGE SCALE GENOMIC DNA]</scope>
    <source>
        <strain evidence="2">PWHHKU_190912</strain>
    </source>
</reference>
<evidence type="ECO:0000313" key="2">
    <source>
        <dbReference type="EMBL" id="KAJ4436272.1"/>
    </source>
</evidence>
<protein>
    <submittedName>
        <fullName evidence="2">Uncharacterized protein</fullName>
    </submittedName>
</protein>
<name>A0ABQ8SQ17_PERAM</name>
<dbReference type="Proteomes" id="UP001148838">
    <property type="component" value="Unassembled WGS sequence"/>
</dbReference>
<accession>A0ABQ8SQ17</accession>
<organism evidence="2 3">
    <name type="scientific">Periplaneta americana</name>
    <name type="common">American cockroach</name>
    <name type="synonym">Blatta americana</name>
    <dbReference type="NCBI Taxonomy" id="6978"/>
    <lineage>
        <taxon>Eukaryota</taxon>
        <taxon>Metazoa</taxon>
        <taxon>Ecdysozoa</taxon>
        <taxon>Arthropoda</taxon>
        <taxon>Hexapoda</taxon>
        <taxon>Insecta</taxon>
        <taxon>Pterygota</taxon>
        <taxon>Neoptera</taxon>
        <taxon>Polyneoptera</taxon>
        <taxon>Dictyoptera</taxon>
        <taxon>Blattodea</taxon>
        <taxon>Blattoidea</taxon>
        <taxon>Blattidae</taxon>
        <taxon>Blattinae</taxon>
        <taxon>Periplaneta</taxon>
    </lineage>
</organism>
<evidence type="ECO:0000313" key="3">
    <source>
        <dbReference type="Proteomes" id="UP001148838"/>
    </source>
</evidence>